<keyword evidence="2" id="KW-1185">Reference proteome</keyword>
<accession>A0A8T0I9L3</accession>
<proteinExistence type="predicted"/>
<gene>
    <name evidence="1" type="ORF">KC19_4G175700</name>
</gene>
<protein>
    <submittedName>
        <fullName evidence="1">Uncharacterized protein</fullName>
    </submittedName>
</protein>
<evidence type="ECO:0000313" key="2">
    <source>
        <dbReference type="Proteomes" id="UP000822688"/>
    </source>
</evidence>
<comment type="caution">
    <text evidence="1">The sequence shown here is derived from an EMBL/GenBank/DDBJ whole genome shotgun (WGS) entry which is preliminary data.</text>
</comment>
<organism evidence="1 2">
    <name type="scientific">Ceratodon purpureus</name>
    <name type="common">Fire moss</name>
    <name type="synonym">Dicranum purpureum</name>
    <dbReference type="NCBI Taxonomy" id="3225"/>
    <lineage>
        <taxon>Eukaryota</taxon>
        <taxon>Viridiplantae</taxon>
        <taxon>Streptophyta</taxon>
        <taxon>Embryophyta</taxon>
        <taxon>Bryophyta</taxon>
        <taxon>Bryophytina</taxon>
        <taxon>Bryopsida</taxon>
        <taxon>Dicranidae</taxon>
        <taxon>Pseudoditrichales</taxon>
        <taxon>Ditrichaceae</taxon>
        <taxon>Ceratodon</taxon>
    </lineage>
</organism>
<sequence length="44" mass="4899">MYANSEVCTFLTGRKNRMEAQKAATARELIGSVTVLAKYKQDGF</sequence>
<dbReference type="EMBL" id="CM026424">
    <property type="protein sequence ID" value="KAG0580470.1"/>
    <property type="molecule type" value="Genomic_DNA"/>
</dbReference>
<reference evidence="1" key="1">
    <citation type="submission" date="2020-06" db="EMBL/GenBank/DDBJ databases">
        <title>WGS assembly of Ceratodon purpureus strain R40.</title>
        <authorList>
            <person name="Carey S.B."/>
            <person name="Jenkins J."/>
            <person name="Shu S."/>
            <person name="Lovell J.T."/>
            <person name="Sreedasyam A."/>
            <person name="Maumus F."/>
            <person name="Tiley G.P."/>
            <person name="Fernandez-Pozo N."/>
            <person name="Barry K."/>
            <person name="Chen C."/>
            <person name="Wang M."/>
            <person name="Lipzen A."/>
            <person name="Daum C."/>
            <person name="Saski C.A."/>
            <person name="Payton A.C."/>
            <person name="Mcbreen J.C."/>
            <person name="Conrad R.E."/>
            <person name="Kollar L.M."/>
            <person name="Olsson S."/>
            <person name="Huttunen S."/>
            <person name="Landis J.B."/>
            <person name="Wickett N.J."/>
            <person name="Johnson M.G."/>
            <person name="Rensing S.A."/>
            <person name="Grimwood J."/>
            <person name="Schmutz J."/>
            <person name="Mcdaniel S.F."/>
        </authorList>
    </citation>
    <scope>NUCLEOTIDE SEQUENCE</scope>
    <source>
        <strain evidence="1">R40</strain>
    </source>
</reference>
<evidence type="ECO:0000313" key="1">
    <source>
        <dbReference type="EMBL" id="KAG0580470.1"/>
    </source>
</evidence>
<dbReference type="AlphaFoldDB" id="A0A8T0I9L3"/>
<dbReference type="Proteomes" id="UP000822688">
    <property type="component" value="Chromosome 4"/>
</dbReference>
<name>A0A8T0I9L3_CERPU</name>